<evidence type="ECO:0000313" key="1">
    <source>
        <dbReference type="EMBL" id="CAB4136574.1"/>
    </source>
</evidence>
<accession>A0A6J5LPP3</accession>
<proteinExistence type="predicted"/>
<sequence length="948" mass="99323">MIATLLAYAAAYVAEAAAISYTTAYFAVTFAVSAIVSRIFSVDPTANASVDNGVRQQVPPAMSNSIPVVYGDAYLGGTFVDAVLSVDQKVMYYVMAISNISANGQFTYDRTKFYYGDRLVTFDGTDTTKVVSLTDGAGNVDTKVSGNLYINLYTSTAAGVITNVTGTSPSTFMGGADIASAQRWTGTRQMNGLAFAIIKLTYSQEAGTTQMQPLTFHVGHYLNGTGVAKPGDVWLDYISSETYGGGMAASLIDSASGTALNAYSDATITYTPSGGGSATQARYRINGVLDTGQNVLSNIDRIMAACDSWNQYNAATGKWTIVINKDTSTTFAFDDTNIIGEIKTSLTDISSSINQVEASFPNSLNRDQRDLVYLETPSGLLYPNEPINKYSCNLDLVNDSVQATYLANRMLEQAREDLLVTISAAYPAIQVDAGDVVSITNAAYGWSAKLFRAIKVSETSLNDGTLGASLDLIEYNAAVYDDASITKFAPTPNSNLASVQYFSSLSAPTVLASRPSAVVPSFDIQLTTPSIGRVIGINLFYSTYPTPTTSQWIFLDKFIAPTSAGIANSTNFNFLNETLPTGTYYFGVVVFNEIGQSAISGASLSLVWNPTGTPGNSSAQAYALYTGNPTVTGAAVVKSGTALPATTDFSPTSATAFTSTVQTPASGQSLFQSDGIYNPITNQTTWQTPYLSNFNAGSLSLISPNLGTVNTGTVAGTSSIDITGSAKFDGAGGGILIGFQTTAGLFNQGYAANFGLVAESNSSSASAIYGYQNNSAGQAGTFLSNNGATANGVSLGLSYTDIYLSSGRIKFEPYPTPSTDPNILDAYEEGTWTPTLTNFGTTSTVSGTYTKIGKVVTISLFIQVSAGGSSASITRFTLPYNVSGLTAFSIFVQGITAQSSGGWYQALCDGTNSVQVSYVPLGASGNYFAGSLVSGSVMVFSGSYIASV</sequence>
<name>A0A6J5LPP3_9CAUD</name>
<dbReference type="EMBL" id="LR796317">
    <property type="protein sequence ID" value="CAB4136574.1"/>
    <property type="molecule type" value="Genomic_DNA"/>
</dbReference>
<protein>
    <submittedName>
        <fullName evidence="1">Tip attachment protein J</fullName>
    </submittedName>
</protein>
<organism evidence="1">
    <name type="scientific">uncultured Caudovirales phage</name>
    <dbReference type="NCBI Taxonomy" id="2100421"/>
    <lineage>
        <taxon>Viruses</taxon>
        <taxon>Duplodnaviria</taxon>
        <taxon>Heunggongvirae</taxon>
        <taxon>Uroviricota</taxon>
        <taxon>Caudoviricetes</taxon>
        <taxon>Peduoviridae</taxon>
        <taxon>Maltschvirus</taxon>
        <taxon>Maltschvirus maltsch</taxon>
    </lineage>
</organism>
<reference evidence="1" key="1">
    <citation type="submission" date="2020-04" db="EMBL/GenBank/DDBJ databases">
        <authorList>
            <person name="Chiriac C."/>
            <person name="Salcher M."/>
            <person name="Ghai R."/>
            <person name="Kavagutti S V."/>
        </authorList>
    </citation>
    <scope>NUCLEOTIDE SEQUENCE</scope>
</reference>
<gene>
    <name evidence="1" type="ORF">UFOVP306_31</name>
</gene>